<dbReference type="Proteomes" id="UP000735302">
    <property type="component" value="Unassembled WGS sequence"/>
</dbReference>
<proteinExistence type="predicted"/>
<dbReference type="EMBL" id="BLXT01000469">
    <property type="protein sequence ID" value="GFN77322.1"/>
    <property type="molecule type" value="Genomic_DNA"/>
</dbReference>
<evidence type="ECO:0000313" key="3">
    <source>
        <dbReference type="Proteomes" id="UP000735302"/>
    </source>
</evidence>
<protein>
    <submittedName>
        <fullName evidence="2">Uncharacterized protein</fullName>
    </submittedName>
</protein>
<sequence>MGRRRRKRRRGCNGEKKSTRGGGEKKEEEEEDEDEEEEGKEKEVEEKEEEMVAEEEEEEEEEEPRPAGQEWPCVTGRPARQACKKPDSCCANEMYKLKRIVEAMKLQEDRTARSKQDSESATPDCQILSFSFAQI</sequence>
<organism evidence="2 3">
    <name type="scientific">Plakobranchus ocellatus</name>
    <dbReference type="NCBI Taxonomy" id="259542"/>
    <lineage>
        <taxon>Eukaryota</taxon>
        <taxon>Metazoa</taxon>
        <taxon>Spiralia</taxon>
        <taxon>Lophotrochozoa</taxon>
        <taxon>Mollusca</taxon>
        <taxon>Gastropoda</taxon>
        <taxon>Heterobranchia</taxon>
        <taxon>Euthyneura</taxon>
        <taxon>Panpulmonata</taxon>
        <taxon>Sacoglossa</taxon>
        <taxon>Placobranchoidea</taxon>
        <taxon>Plakobranchidae</taxon>
        <taxon>Plakobranchus</taxon>
    </lineage>
</organism>
<feature type="region of interest" description="Disordered" evidence="1">
    <location>
        <begin position="1"/>
        <end position="85"/>
    </location>
</feature>
<feature type="compositionally biased region" description="Basic residues" evidence="1">
    <location>
        <begin position="1"/>
        <end position="11"/>
    </location>
</feature>
<keyword evidence="3" id="KW-1185">Reference proteome</keyword>
<dbReference type="AlphaFoldDB" id="A0AAV3Y4L5"/>
<evidence type="ECO:0000256" key="1">
    <source>
        <dbReference type="SAM" id="MobiDB-lite"/>
    </source>
</evidence>
<gene>
    <name evidence="2" type="ORF">PoB_000382800</name>
</gene>
<feature type="compositionally biased region" description="Acidic residues" evidence="1">
    <location>
        <begin position="27"/>
        <end position="38"/>
    </location>
</feature>
<accession>A0AAV3Y4L5</accession>
<feature type="compositionally biased region" description="Acidic residues" evidence="1">
    <location>
        <begin position="46"/>
        <end position="63"/>
    </location>
</feature>
<evidence type="ECO:0000313" key="2">
    <source>
        <dbReference type="EMBL" id="GFN77322.1"/>
    </source>
</evidence>
<name>A0AAV3Y4L5_9GAST</name>
<comment type="caution">
    <text evidence="2">The sequence shown here is derived from an EMBL/GenBank/DDBJ whole genome shotgun (WGS) entry which is preliminary data.</text>
</comment>
<feature type="compositionally biased region" description="Basic and acidic residues" evidence="1">
    <location>
        <begin position="12"/>
        <end position="26"/>
    </location>
</feature>
<reference evidence="2 3" key="1">
    <citation type="journal article" date="2021" name="Elife">
        <title>Chloroplast acquisition without the gene transfer in kleptoplastic sea slugs, Plakobranchus ocellatus.</title>
        <authorList>
            <person name="Maeda T."/>
            <person name="Takahashi S."/>
            <person name="Yoshida T."/>
            <person name="Shimamura S."/>
            <person name="Takaki Y."/>
            <person name="Nagai Y."/>
            <person name="Toyoda A."/>
            <person name="Suzuki Y."/>
            <person name="Arimoto A."/>
            <person name="Ishii H."/>
            <person name="Satoh N."/>
            <person name="Nishiyama T."/>
            <person name="Hasebe M."/>
            <person name="Maruyama T."/>
            <person name="Minagawa J."/>
            <person name="Obokata J."/>
            <person name="Shigenobu S."/>
        </authorList>
    </citation>
    <scope>NUCLEOTIDE SEQUENCE [LARGE SCALE GENOMIC DNA]</scope>
</reference>